<dbReference type="Pfam" id="PF00023">
    <property type="entry name" value="Ank"/>
    <property type="match status" value="1"/>
</dbReference>
<sequence>MNTHPCILLLAAALAGLAPVHAITPEEGKQIYMEAKAGKAEAQYRLGFCYLKGDGVKRSPSQAKFWFSKAAKQGHRTAERSLRLIPKTAPLPVNPSIDQATREKKSLELYEYLYKLKDYRAEREVVVKTPGRDRKGKISAQGTAPDLAAVSAFIRAGADVNYQGEDTKNYKSCPLALAVNMEFYELADLLIANGADVNVELKENGKIGNSFSLLSRYSNDYPLSKAKYLLENGADPDYVRDSGYPLLVWAARHGQKEFVAMLLEYGADPDKTLTLPRKKNYKPGNGETALWAAANSTNADDPDLEAVASLLIRYKADVNRRAKDGTTALDRALARKRDGLVRILKAAGAKTSKESGK</sequence>
<dbReference type="PROSITE" id="PS50088">
    <property type="entry name" value="ANK_REPEAT"/>
    <property type="match status" value="1"/>
</dbReference>
<keyword evidence="6" id="KW-1185">Reference proteome</keyword>
<name>A0ABM7ZEL6_9BACT</name>
<organism evidence="5 6">
    <name type="scientific">Akkermansia biwaensis</name>
    <dbReference type="NCBI Taxonomy" id="2946555"/>
    <lineage>
        <taxon>Bacteria</taxon>
        <taxon>Pseudomonadati</taxon>
        <taxon>Verrucomicrobiota</taxon>
        <taxon>Verrucomicrobiia</taxon>
        <taxon>Verrucomicrobiales</taxon>
        <taxon>Akkermansiaceae</taxon>
        <taxon>Akkermansia</taxon>
    </lineage>
</organism>
<dbReference type="Gene3D" id="1.25.40.10">
    <property type="entry name" value="Tetratricopeptide repeat domain"/>
    <property type="match status" value="1"/>
</dbReference>
<dbReference type="Pfam" id="PF08238">
    <property type="entry name" value="Sel1"/>
    <property type="match status" value="1"/>
</dbReference>
<protein>
    <recommendedName>
        <fullName evidence="7">Ankyrin repeat domain-containing protein</fullName>
    </recommendedName>
</protein>
<dbReference type="SUPFAM" id="SSF81901">
    <property type="entry name" value="HCP-like"/>
    <property type="match status" value="1"/>
</dbReference>
<evidence type="ECO:0000313" key="6">
    <source>
        <dbReference type="Proteomes" id="UP001062263"/>
    </source>
</evidence>
<keyword evidence="1" id="KW-0677">Repeat</keyword>
<dbReference type="Proteomes" id="UP001062263">
    <property type="component" value="Chromosome"/>
</dbReference>
<dbReference type="SMART" id="SM00248">
    <property type="entry name" value="ANK"/>
    <property type="match status" value="5"/>
</dbReference>
<dbReference type="EMBL" id="AP025943">
    <property type="protein sequence ID" value="BDL43114.1"/>
    <property type="molecule type" value="Genomic_DNA"/>
</dbReference>
<feature type="signal peptide" evidence="4">
    <location>
        <begin position="1"/>
        <end position="22"/>
    </location>
</feature>
<dbReference type="InterPro" id="IPR006597">
    <property type="entry name" value="Sel1-like"/>
</dbReference>
<dbReference type="PROSITE" id="PS50297">
    <property type="entry name" value="ANK_REP_REGION"/>
    <property type="match status" value="1"/>
</dbReference>
<evidence type="ECO:0000313" key="5">
    <source>
        <dbReference type="EMBL" id="BDL43114.1"/>
    </source>
</evidence>
<dbReference type="PANTHER" id="PTHR24189:SF50">
    <property type="entry name" value="ANKYRIN REPEAT AND SOCS BOX PROTEIN 2"/>
    <property type="match status" value="1"/>
</dbReference>
<dbReference type="InterPro" id="IPR002110">
    <property type="entry name" value="Ankyrin_rpt"/>
</dbReference>
<reference evidence="5" key="1">
    <citation type="submission" date="2022-06" db="EMBL/GenBank/DDBJ databases">
        <title>Akkermansia biwalacus sp. nov., an anaerobic mucin-degrading bacterium isolated from human intestine.</title>
        <authorList>
            <person name="Kobayashi Y."/>
            <person name="Inoue S."/>
            <person name="Kawahara T."/>
            <person name="Kohda N."/>
        </authorList>
    </citation>
    <scope>NUCLEOTIDE SEQUENCE</scope>
    <source>
        <strain evidence="5">WON2089</strain>
    </source>
</reference>
<dbReference type="InterPro" id="IPR011990">
    <property type="entry name" value="TPR-like_helical_dom_sf"/>
</dbReference>
<keyword evidence="4" id="KW-0732">Signal</keyword>
<dbReference type="SUPFAM" id="SSF48403">
    <property type="entry name" value="Ankyrin repeat"/>
    <property type="match status" value="1"/>
</dbReference>
<evidence type="ECO:0000256" key="2">
    <source>
        <dbReference type="ARBA" id="ARBA00023043"/>
    </source>
</evidence>
<evidence type="ECO:0000256" key="3">
    <source>
        <dbReference type="PROSITE-ProRule" id="PRU00023"/>
    </source>
</evidence>
<dbReference type="InterPro" id="IPR050745">
    <property type="entry name" value="Multifunctional_regulatory"/>
</dbReference>
<accession>A0ABM7ZEL6</accession>
<evidence type="ECO:0000256" key="4">
    <source>
        <dbReference type="SAM" id="SignalP"/>
    </source>
</evidence>
<evidence type="ECO:0008006" key="7">
    <source>
        <dbReference type="Google" id="ProtNLM"/>
    </source>
</evidence>
<feature type="chain" id="PRO_5046142524" description="Ankyrin repeat domain-containing protein" evidence="4">
    <location>
        <begin position="23"/>
        <end position="357"/>
    </location>
</feature>
<feature type="repeat" description="ANK" evidence="3">
    <location>
        <begin position="242"/>
        <end position="274"/>
    </location>
</feature>
<dbReference type="Gene3D" id="1.25.40.20">
    <property type="entry name" value="Ankyrin repeat-containing domain"/>
    <property type="match status" value="2"/>
</dbReference>
<keyword evidence="2 3" id="KW-0040">ANK repeat</keyword>
<dbReference type="PANTHER" id="PTHR24189">
    <property type="entry name" value="MYOTROPHIN"/>
    <property type="match status" value="1"/>
</dbReference>
<dbReference type="InterPro" id="IPR036770">
    <property type="entry name" value="Ankyrin_rpt-contain_sf"/>
</dbReference>
<proteinExistence type="predicted"/>
<gene>
    <name evidence="5" type="ORF">Abiwalacus_06880</name>
</gene>
<dbReference type="SMART" id="SM00671">
    <property type="entry name" value="SEL1"/>
    <property type="match status" value="1"/>
</dbReference>
<evidence type="ECO:0000256" key="1">
    <source>
        <dbReference type="ARBA" id="ARBA00022737"/>
    </source>
</evidence>
<dbReference type="Pfam" id="PF13637">
    <property type="entry name" value="Ank_4"/>
    <property type="match status" value="1"/>
</dbReference>
<dbReference type="RefSeq" id="WP_215434631.1">
    <property type="nucleotide sequence ID" value="NZ_AP025943.1"/>
</dbReference>